<gene>
    <name evidence="1" type="ORF">GCM10022216_24140</name>
</gene>
<name>A0ABP7YX59_9SPHI</name>
<reference evidence="2" key="1">
    <citation type="journal article" date="2019" name="Int. J. Syst. Evol. Microbiol.">
        <title>The Global Catalogue of Microorganisms (GCM) 10K type strain sequencing project: providing services to taxonomists for standard genome sequencing and annotation.</title>
        <authorList>
            <consortium name="The Broad Institute Genomics Platform"/>
            <consortium name="The Broad Institute Genome Sequencing Center for Infectious Disease"/>
            <person name="Wu L."/>
            <person name="Ma J."/>
        </authorList>
    </citation>
    <scope>NUCLEOTIDE SEQUENCE [LARGE SCALE GENOMIC DNA]</scope>
    <source>
        <strain evidence="2">JCM 16704</strain>
    </source>
</reference>
<evidence type="ECO:0000313" key="2">
    <source>
        <dbReference type="Proteomes" id="UP001500101"/>
    </source>
</evidence>
<comment type="caution">
    <text evidence="1">The sequence shown here is derived from an EMBL/GenBank/DDBJ whole genome shotgun (WGS) entry which is preliminary data.</text>
</comment>
<organism evidence="1 2">
    <name type="scientific">Sphingobacterium kyonggiense</name>
    <dbReference type="NCBI Taxonomy" id="714075"/>
    <lineage>
        <taxon>Bacteria</taxon>
        <taxon>Pseudomonadati</taxon>
        <taxon>Bacteroidota</taxon>
        <taxon>Sphingobacteriia</taxon>
        <taxon>Sphingobacteriales</taxon>
        <taxon>Sphingobacteriaceae</taxon>
        <taxon>Sphingobacterium</taxon>
    </lineage>
</organism>
<accession>A0ABP7YX59</accession>
<sequence length="473" mass="55585">MQCKKLIKPEDVFPDVKHNLTYELEGFETSIKPMSDFKSNNPQYRQSSPTTLSTSGNPVLNDIIYYWDFNNKSVKANIAVDQDNYAQFKRLEGVLSYVPGFNTNKNPKDYAQQFTKPAIFELYFNTPDPILINAISFDFAVDKNAPDFFRIYIRNHAASNYFESFKVMLKPNMKDFDKQNVFFEFPNVILKGPETYILFDFQLNDTRVQLDPYFEQSTARADNVRLYGRVLKQDKLRKKFLKYYFYNLETQKFELLGDLTEDNLKKFAVSLTKGEYKVALIYANVEKDLILPAKINSLQDLQLSHDFSDYKGEIYGLVDSFNLEKPMERKVKLDRLFNQVNFEFTDLDDLNDIEKIQITPEKSYLSWQPLYQQGSFVNMDQTVKPIVFNRNFEANRKLAYNHFVGMPNKETLIQYKIEVFKKNIVSRTFHVKAMVKNNMQITFRGRLDPPAEEAINFETILNEKWGESQLIDF</sequence>
<proteinExistence type="predicted"/>
<dbReference type="Proteomes" id="UP001500101">
    <property type="component" value="Unassembled WGS sequence"/>
</dbReference>
<evidence type="ECO:0000313" key="1">
    <source>
        <dbReference type="EMBL" id="GAA4142820.1"/>
    </source>
</evidence>
<dbReference type="EMBL" id="BAAAZI010000010">
    <property type="protein sequence ID" value="GAA4142820.1"/>
    <property type="molecule type" value="Genomic_DNA"/>
</dbReference>
<keyword evidence="2" id="KW-1185">Reference proteome</keyword>
<protein>
    <submittedName>
        <fullName evidence="1">Uncharacterized protein</fullName>
    </submittedName>
</protein>